<sequence length="87" mass="10345">MPHDEINENGQMTLETYQNLKKRLNHRKIWYFDGPPEKKPNALLAILSIDSYVNMNHQRLLDCLYDQLKVVSVNENFDRKDQILSIE</sequence>
<dbReference type="Proteomes" id="UP000676336">
    <property type="component" value="Unassembled WGS sequence"/>
</dbReference>
<name>A0A8S2SCH9_9BILA</name>
<comment type="caution">
    <text evidence="1">The sequence shown here is derived from an EMBL/GenBank/DDBJ whole genome shotgun (WGS) entry which is preliminary data.</text>
</comment>
<evidence type="ECO:0000313" key="1">
    <source>
        <dbReference type="EMBL" id="CAF4221149.1"/>
    </source>
</evidence>
<feature type="non-terminal residue" evidence="1">
    <location>
        <position position="87"/>
    </location>
</feature>
<gene>
    <name evidence="1" type="ORF">SMN809_LOCUS22728</name>
</gene>
<dbReference type="EMBL" id="CAJOBI010021795">
    <property type="protein sequence ID" value="CAF4221149.1"/>
    <property type="molecule type" value="Genomic_DNA"/>
</dbReference>
<proteinExistence type="predicted"/>
<protein>
    <submittedName>
        <fullName evidence="1">Uncharacterized protein</fullName>
    </submittedName>
</protein>
<dbReference type="AlphaFoldDB" id="A0A8S2SCH9"/>
<organism evidence="1 2">
    <name type="scientific">Rotaria magnacalcarata</name>
    <dbReference type="NCBI Taxonomy" id="392030"/>
    <lineage>
        <taxon>Eukaryota</taxon>
        <taxon>Metazoa</taxon>
        <taxon>Spiralia</taxon>
        <taxon>Gnathifera</taxon>
        <taxon>Rotifera</taxon>
        <taxon>Eurotatoria</taxon>
        <taxon>Bdelloidea</taxon>
        <taxon>Philodinida</taxon>
        <taxon>Philodinidae</taxon>
        <taxon>Rotaria</taxon>
    </lineage>
</organism>
<reference evidence="1" key="1">
    <citation type="submission" date="2021-02" db="EMBL/GenBank/DDBJ databases">
        <authorList>
            <person name="Nowell W R."/>
        </authorList>
    </citation>
    <scope>NUCLEOTIDE SEQUENCE</scope>
</reference>
<accession>A0A8S2SCH9</accession>
<evidence type="ECO:0000313" key="2">
    <source>
        <dbReference type="Proteomes" id="UP000676336"/>
    </source>
</evidence>